<dbReference type="Gene3D" id="3.40.50.150">
    <property type="entry name" value="Vaccinia Virus protein VP39"/>
    <property type="match status" value="1"/>
</dbReference>
<dbReference type="GO" id="GO:0008168">
    <property type="term" value="F:methyltransferase activity"/>
    <property type="evidence" value="ECO:0007669"/>
    <property type="project" value="UniProtKB-KW"/>
</dbReference>
<dbReference type="AlphaFoldDB" id="A0AAD5K2L5"/>
<dbReference type="PANTHER" id="PTHR43591">
    <property type="entry name" value="METHYLTRANSFERASE"/>
    <property type="match status" value="1"/>
</dbReference>
<feature type="compositionally biased region" description="Polar residues" evidence="1">
    <location>
        <begin position="286"/>
        <end position="296"/>
    </location>
</feature>
<evidence type="ECO:0000313" key="4">
    <source>
        <dbReference type="Proteomes" id="UP001209540"/>
    </source>
</evidence>
<feature type="compositionally biased region" description="Low complexity" evidence="1">
    <location>
        <begin position="84"/>
        <end position="102"/>
    </location>
</feature>
<evidence type="ECO:0000313" key="3">
    <source>
        <dbReference type="EMBL" id="KAI9266636.1"/>
    </source>
</evidence>
<reference evidence="3" key="2">
    <citation type="submission" date="2023-02" db="EMBL/GenBank/DDBJ databases">
        <authorList>
            <consortium name="DOE Joint Genome Institute"/>
            <person name="Mondo S.J."/>
            <person name="Chang Y."/>
            <person name="Wang Y."/>
            <person name="Ahrendt S."/>
            <person name="Andreopoulos W."/>
            <person name="Barry K."/>
            <person name="Beard J."/>
            <person name="Benny G.L."/>
            <person name="Blankenship S."/>
            <person name="Bonito G."/>
            <person name="Cuomo C."/>
            <person name="Desiro A."/>
            <person name="Gervers K.A."/>
            <person name="Hundley H."/>
            <person name="Kuo A."/>
            <person name="LaButti K."/>
            <person name="Lang B.F."/>
            <person name="Lipzen A."/>
            <person name="O'Donnell K."/>
            <person name="Pangilinan J."/>
            <person name="Reynolds N."/>
            <person name="Sandor L."/>
            <person name="Smith M.W."/>
            <person name="Tsang A."/>
            <person name="Grigoriev I.V."/>
            <person name="Stajich J.E."/>
            <person name="Spatafora J.W."/>
        </authorList>
    </citation>
    <scope>NUCLEOTIDE SEQUENCE</scope>
    <source>
        <strain evidence="3">RSA 2281</strain>
    </source>
</reference>
<feature type="region of interest" description="Disordered" evidence="1">
    <location>
        <begin position="83"/>
        <end position="117"/>
    </location>
</feature>
<feature type="domain" description="Methyltransferase" evidence="2">
    <location>
        <begin position="117"/>
        <end position="211"/>
    </location>
</feature>
<keyword evidence="4" id="KW-1185">Reference proteome</keyword>
<reference evidence="3" key="1">
    <citation type="journal article" date="2022" name="IScience">
        <title>Evolution of zygomycete secretomes and the origins of terrestrial fungal ecologies.</title>
        <authorList>
            <person name="Chang Y."/>
            <person name="Wang Y."/>
            <person name="Mondo S."/>
            <person name="Ahrendt S."/>
            <person name="Andreopoulos W."/>
            <person name="Barry K."/>
            <person name="Beard J."/>
            <person name="Benny G.L."/>
            <person name="Blankenship S."/>
            <person name="Bonito G."/>
            <person name="Cuomo C."/>
            <person name="Desiro A."/>
            <person name="Gervers K.A."/>
            <person name="Hundley H."/>
            <person name="Kuo A."/>
            <person name="LaButti K."/>
            <person name="Lang B.F."/>
            <person name="Lipzen A."/>
            <person name="O'Donnell K."/>
            <person name="Pangilinan J."/>
            <person name="Reynolds N."/>
            <person name="Sandor L."/>
            <person name="Smith M.E."/>
            <person name="Tsang A."/>
            <person name="Grigoriev I.V."/>
            <person name="Stajich J.E."/>
            <person name="Spatafora J.W."/>
        </authorList>
    </citation>
    <scope>NUCLEOTIDE SEQUENCE</scope>
    <source>
        <strain evidence="3">RSA 2281</strain>
    </source>
</reference>
<dbReference type="SUPFAM" id="SSF53335">
    <property type="entry name" value="S-adenosyl-L-methionine-dependent methyltransferases"/>
    <property type="match status" value="1"/>
</dbReference>
<dbReference type="GO" id="GO:0032259">
    <property type="term" value="P:methylation"/>
    <property type="evidence" value="ECO:0007669"/>
    <property type="project" value="UniProtKB-KW"/>
</dbReference>
<evidence type="ECO:0000259" key="2">
    <source>
        <dbReference type="Pfam" id="PF13649"/>
    </source>
</evidence>
<keyword evidence="3" id="KW-0489">Methyltransferase</keyword>
<gene>
    <name evidence="3" type="ORF">BDA99DRAFT_480340</name>
</gene>
<dbReference type="InterPro" id="IPR041698">
    <property type="entry name" value="Methyltransf_25"/>
</dbReference>
<accession>A0AAD5K2L5</accession>
<dbReference type="PANTHER" id="PTHR43591:SF24">
    <property type="entry name" value="2-METHOXY-6-POLYPRENYL-1,4-BENZOQUINOL METHYLASE, MITOCHONDRIAL"/>
    <property type="match status" value="1"/>
</dbReference>
<dbReference type="Pfam" id="PF13649">
    <property type="entry name" value="Methyltransf_25"/>
    <property type="match status" value="1"/>
</dbReference>
<dbReference type="InterPro" id="IPR029063">
    <property type="entry name" value="SAM-dependent_MTases_sf"/>
</dbReference>
<keyword evidence="3" id="KW-0808">Transferase</keyword>
<dbReference type="Proteomes" id="UP001209540">
    <property type="component" value="Unassembled WGS sequence"/>
</dbReference>
<evidence type="ECO:0000256" key="1">
    <source>
        <dbReference type="SAM" id="MobiDB-lite"/>
    </source>
</evidence>
<organism evidence="3 4">
    <name type="scientific">Phascolomyces articulosus</name>
    <dbReference type="NCBI Taxonomy" id="60185"/>
    <lineage>
        <taxon>Eukaryota</taxon>
        <taxon>Fungi</taxon>
        <taxon>Fungi incertae sedis</taxon>
        <taxon>Mucoromycota</taxon>
        <taxon>Mucoromycotina</taxon>
        <taxon>Mucoromycetes</taxon>
        <taxon>Mucorales</taxon>
        <taxon>Lichtheimiaceae</taxon>
        <taxon>Phascolomyces</taxon>
    </lineage>
</organism>
<dbReference type="EMBL" id="JAIXMP010000010">
    <property type="protein sequence ID" value="KAI9266636.1"/>
    <property type="molecule type" value="Genomic_DNA"/>
</dbReference>
<sequence>MSTTETIQTTATTSLKMTWKHMMSTTSLAMSPKKRKQQLQEEWGYVLAQDHAEQDRLVAQHYLLRIIFGGDFSAPGIAHLLDPSSSSPSSSISSTCSSSSSSNKHHRTSSSSPPPIVLDIGCGPGAWTMEMASMFPKATFIGIDQDQFFPQDIKPKNCHFRSYNIEQDGGSLPFPDSSVDYIYQRDMNWAMTTELWKNLMREYMRVLKPGGWIELVEPDFETQSSLPNECLMNDKILEGMILRQQNPYMARHLSTLLASNGFRRVQSQFQSLPLGWDPVKEEEKQPTTSSATSCDIQQQQQQQQRPTTKTTTLNNNNNKKKCSELARLAASQHLFLLQSLRPWLSLVMNLNIEKFNNHIMGLPESWRLGQTYINWHCATAQKPYHPL</sequence>
<comment type="caution">
    <text evidence="3">The sequence shown here is derived from an EMBL/GenBank/DDBJ whole genome shotgun (WGS) entry which is preliminary data.</text>
</comment>
<protein>
    <submittedName>
        <fullName evidence="3">S-adenosyl-L-methionine-dependent methyltransferase</fullName>
    </submittedName>
</protein>
<name>A0AAD5K2L5_9FUNG</name>
<proteinExistence type="predicted"/>
<feature type="region of interest" description="Disordered" evidence="1">
    <location>
        <begin position="276"/>
        <end position="318"/>
    </location>
</feature>
<dbReference type="CDD" id="cd02440">
    <property type="entry name" value="AdoMet_MTases"/>
    <property type="match status" value="1"/>
</dbReference>
<feature type="compositionally biased region" description="Low complexity" evidence="1">
    <location>
        <begin position="297"/>
        <end position="317"/>
    </location>
</feature>